<dbReference type="InterPro" id="IPR013762">
    <property type="entry name" value="Integrase-like_cat_sf"/>
</dbReference>
<evidence type="ECO:0000313" key="8">
    <source>
        <dbReference type="EMBL" id="MFC3180649.1"/>
    </source>
</evidence>
<dbReference type="InterPro" id="IPR011010">
    <property type="entry name" value="DNA_brk_join_enz"/>
</dbReference>
<protein>
    <submittedName>
        <fullName evidence="8">Tyrosine-type recombinase/integrase</fullName>
    </submittedName>
</protein>
<feature type="domain" description="Tyr recombinase" evidence="6">
    <location>
        <begin position="244"/>
        <end position="418"/>
    </location>
</feature>
<keyword evidence="2" id="KW-0229">DNA integration</keyword>
<keyword evidence="9" id="KW-1185">Reference proteome</keyword>
<dbReference type="InterPro" id="IPR002104">
    <property type="entry name" value="Integrase_catalytic"/>
</dbReference>
<accession>A0ABV7IVW0</accession>
<dbReference type="InterPro" id="IPR044068">
    <property type="entry name" value="CB"/>
</dbReference>
<keyword evidence="3 5" id="KW-0238">DNA-binding</keyword>
<dbReference type="SUPFAM" id="SSF56349">
    <property type="entry name" value="DNA breaking-rejoining enzymes"/>
    <property type="match status" value="1"/>
</dbReference>
<evidence type="ECO:0000256" key="5">
    <source>
        <dbReference type="PROSITE-ProRule" id="PRU01248"/>
    </source>
</evidence>
<dbReference type="Proteomes" id="UP001595547">
    <property type="component" value="Unassembled WGS sequence"/>
</dbReference>
<organism evidence="8 9">
    <name type="scientific">Cypionkella sinensis</name>
    <dbReference type="NCBI Taxonomy" id="1756043"/>
    <lineage>
        <taxon>Bacteria</taxon>
        <taxon>Pseudomonadati</taxon>
        <taxon>Pseudomonadota</taxon>
        <taxon>Alphaproteobacteria</taxon>
        <taxon>Rhodobacterales</taxon>
        <taxon>Paracoccaceae</taxon>
        <taxon>Cypionkella</taxon>
    </lineage>
</organism>
<evidence type="ECO:0000256" key="4">
    <source>
        <dbReference type="ARBA" id="ARBA00023172"/>
    </source>
</evidence>
<proteinExistence type="inferred from homology"/>
<feature type="domain" description="Core-binding (CB)" evidence="7">
    <location>
        <begin position="130"/>
        <end position="222"/>
    </location>
</feature>
<dbReference type="InterPro" id="IPR046668">
    <property type="entry name" value="DUF6538"/>
</dbReference>
<dbReference type="PROSITE" id="PS51898">
    <property type="entry name" value="TYR_RECOMBINASE"/>
    <property type="match status" value="1"/>
</dbReference>
<dbReference type="Pfam" id="PF20172">
    <property type="entry name" value="DUF6538"/>
    <property type="match status" value="1"/>
</dbReference>
<name>A0ABV7IVW0_9RHOB</name>
<evidence type="ECO:0000256" key="2">
    <source>
        <dbReference type="ARBA" id="ARBA00022908"/>
    </source>
</evidence>
<evidence type="ECO:0000313" key="9">
    <source>
        <dbReference type="Proteomes" id="UP001595547"/>
    </source>
</evidence>
<evidence type="ECO:0000256" key="3">
    <source>
        <dbReference type="ARBA" id="ARBA00023125"/>
    </source>
</evidence>
<dbReference type="PANTHER" id="PTHR30349:SF41">
    <property type="entry name" value="INTEGRASE_RECOMBINASE PROTEIN MJ0367-RELATED"/>
    <property type="match status" value="1"/>
</dbReference>
<evidence type="ECO:0000259" key="6">
    <source>
        <dbReference type="PROSITE" id="PS51898"/>
    </source>
</evidence>
<gene>
    <name evidence="8" type="ORF">ACFOGH_06590</name>
</gene>
<evidence type="ECO:0000256" key="1">
    <source>
        <dbReference type="ARBA" id="ARBA00008857"/>
    </source>
</evidence>
<sequence length="422" mass="47495">MAIKKRGKIYQLVQRVPRRYQPVEARETVWISLHTDSETAAKVKAPLAWAQMIEAWEARLAGDSQDAETRFDAAKELAAMRGFRYLPASRVAKLPREELLQRIEAVQTSGDAPVKTEAAAILGVVAEPAITVSRALELFWTLAKAKTLGKSEAQVKKWKSPIKQAIRDFIAVVGDKAIHEITRDDVRSFRDWWLERIETEDLNPSTVNKNMDHFGKVLKLVNEEKRLELVLPLGGLRLEEGEKNTRPPFSVDWIKNELLKPGALDGLDAEARAILLIMVNTGARPSEIRALTKSTIHLTSNVPHISIEPDGRKLKTKHARRKIPLVGASLEAMRGFADGFPHYRESEGLSKAISDYMTANNLRETPAHSLYSLRHSFEDRMLKAGVDERIRRDLMGHRLTRERYGEGADLAHLHSPIQAIAL</sequence>
<comment type="similarity">
    <text evidence="1">Belongs to the 'phage' integrase family.</text>
</comment>
<dbReference type="Pfam" id="PF00589">
    <property type="entry name" value="Phage_integrase"/>
    <property type="match status" value="1"/>
</dbReference>
<evidence type="ECO:0000259" key="7">
    <source>
        <dbReference type="PROSITE" id="PS51900"/>
    </source>
</evidence>
<dbReference type="RefSeq" id="WP_380072274.1">
    <property type="nucleotide sequence ID" value="NZ_JBHRTO010000001.1"/>
</dbReference>
<reference evidence="9" key="1">
    <citation type="journal article" date="2019" name="Int. J. Syst. Evol. Microbiol.">
        <title>The Global Catalogue of Microorganisms (GCM) 10K type strain sequencing project: providing services to taxonomists for standard genome sequencing and annotation.</title>
        <authorList>
            <consortium name="The Broad Institute Genomics Platform"/>
            <consortium name="The Broad Institute Genome Sequencing Center for Infectious Disease"/>
            <person name="Wu L."/>
            <person name="Ma J."/>
        </authorList>
    </citation>
    <scope>NUCLEOTIDE SEQUENCE [LARGE SCALE GENOMIC DNA]</scope>
    <source>
        <strain evidence="9">KCTC 52039</strain>
    </source>
</reference>
<dbReference type="EMBL" id="JBHRTO010000001">
    <property type="protein sequence ID" value="MFC3180649.1"/>
    <property type="molecule type" value="Genomic_DNA"/>
</dbReference>
<dbReference type="Gene3D" id="1.10.443.10">
    <property type="entry name" value="Intergrase catalytic core"/>
    <property type="match status" value="1"/>
</dbReference>
<keyword evidence="4" id="KW-0233">DNA recombination</keyword>
<comment type="caution">
    <text evidence="8">The sequence shown here is derived from an EMBL/GenBank/DDBJ whole genome shotgun (WGS) entry which is preliminary data.</text>
</comment>
<dbReference type="PANTHER" id="PTHR30349">
    <property type="entry name" value="PHAGE INTEGRASE-RELATED"/>
    <property type="match status" value="1"/>
</dbReference>
<dbReference type="PROSITE" id="PS51900">
    <property type="entry name" value="CB"/>
    <property type="match status" value="1"/>
</dbReference>
<dbReference type="InterPro" id="IPR050090">
    <property type="entry name" value="Tyrosine_recombinase_XerCD"/>
</dbReference>